<accession>F4P130</accession>
<evidence type="ECO:0000256" key="1">
    <source>
        <dbReference type="SAM" id="Coils"/>
    </source>
</evidence>
<feature type="coiled-coil region" evidence="1">
    <location>
        <begin position="84"/>
        <end position="119"/>
    </location>
</feature>
<dbReference type="OrthoDB" id="2119889at2759"/>
<dbReference type="InParanoid" id="F4P130"/>
<dbReference type="EMBL" id="GL882883">
    <property type="protein sequence ID" value="EGF80981.1"/>
    <property type="molecule type" value="Genomic_DNA"/>
</dbReference>
<gene>
    <name evidence="2" type="ORF">BATDEDRAFT_24562</name>
</gene>
<sequence>MVKTNDIEHPKYHSKSQISKNLPINTVYTDPKNGQNYKVVERKLNNSLIKVAEHYLGNDIKPIVLENIPKEMLKIDNPVKSNPNKLLKSKIQSLEDKCRALLQNQYKSLYHRIKELLDDSYHETSDTIYLLHSGLVLSFKKAHYPTMALVLSAVDKMVHNIFSDIEILSKVMEKQHKLQQKLYRMIMNNNNNSDETKEIIL</sequence>
<protein>
    <submittedName>
        <fullName evidence="2">Uncharacterized protein</fullName>
    </submittedName>
</protein>
<dbReference type="AlphaFoldDB" id="F4P130"/>
<keyword evidence="1" id="KW-0175">Coiled coil</keyword>
<name>F4P130_BATDJ</name>
<evidence type="ECO:0000313" key="3">
    <source>
        <dbReference type="Proteomes" id="UP000007241"/>
    </source>
</evidence>
<dbReference type="GeneID" id="18238529"/>
<dbReference type="HOGENOM" id="CLU_117713_0_0_1"/>
<organism evidence="2 3">
    <name type="scientific">Batrachochytrium dendrobatidis (strain JAM81 / FGSC 10211)</name>
    <name type="common">Frog chytrid fungus</name>
    <dbReference type="NCBI Taxonomy" id="684364"/>
    <lineage>
        <taxon>Eukaryota</taxon>
        <taxon>Fungi</taxon>
        <taxon>Fungi incertae sedis</taxon>
        <taxon>Chytridiomycota</taxon>
        <taxon>Chytridiomycota incertae sedis</taxon>
        <taxon>Chytridiomycetes</taxon>
        <taxon>Rhizophydiales</taxon>
        <taxon>Rhizophydiales incertae sedis</taxon>
        <taxon>Batrachochytrium</taxon>
    </lineage>
</organism>
<proteinExistence type="predicted"/>
<dbReference type="Proteomes" id="UP000007241">
    <property type="component" value="Unassembled WGS sequence"/>
</dbReference>
<keyword evidence="3" id="KW-1185">Reference proteome</keyword>
<reference evidence="2 3" key="1">
    <citation type="submission" date="2009-12" db="EMBL/GenBank/DDBJ databases">
        <title>The draft genome of Batrachochytrium dendrobatidis.</title>
        <authorList>
            <consortium name="US DOE Joint Genome Institute (JGI-PGF)"/>
            <person name="Kuo A."/>
            <person name="Salamov A."/>
            <person name="Schmutz J."/>
            <person name="Lucas S."/>
            <person name="Pitluck S."/>
            <person name="Rosenblum E."/>
            <person name="Stajich J."/>
            <person name="Eisen M."/>
            <person name="Grigoriev I.V."/>
        </authorList>
    </citation>
    <scope>NUCLEOTIDE SEQUENCE [LARGE SCALE GENOMIC DNA]</scope>
    <source>
        <strain evidence="3">JAM81 / FGSC 10211</strain>
    </source>
</reference>
<evidence type="ECO:0000313" key="2">
    <source>
        <dbReference type="EMBL" id="EGF80981.1"/>
    </source>
</evidence>
<dbReference type="RefSeq" id="XP_006678484.1">
    <property type="nucleotide sequence ID" value="XM_006678421.1"/>
</dbReference>